<proteinExistence type="predicted"/>
<dbReference type="AlphaFoldDB" id="A0A0F8X0A6"/>
<gene>
    <name evidence="1" type="ORF">LCGC14_3003500</name>
</gene>
<name>A0A0F8X0A6_9ZZZZ</name>
<reference evidence="1" key="1">
    <citation type="journal article" date="2015" name="Nature">
        <title>Complex archaea that bridge the gap between prokaryotes and eukaryotes.</title>
        <authorList>
            <person name="Spang A."/>
            <person name="Saw J.H."/>
            <person name="Jorgensen S.L."/>
            <person name="Zaremba-Niedzwiedzka K."/>
            <person name="Martijn J."/>
            <person name="Lind A.E."/>
            <person name="van Eijk R."/>
            <person name="Schleper C."/>
            <person name="Guy L."/>
            <person name="Ettema T.J."/>
        </authorList>
    </citation>
    <scope>NUCLEOTIDE SEQUENCE</scope>
</reference>
<accession>A0A0F8X0A6</accession>
<sequence length="45" mass="5392">MDKEQLIHLLQTQFGEYLRDEEYKKVFEESMAVFKFSSIDTKTST</sequence>
<feature type="non-terminal residue" evidence="1">
    <location>
        <position position="45"/>
    </location>
</feature>
<organism evidence="1">
    <name type="scientific">marine sediment metagenome</name>
    <dbReference type="NCBI Taxonomy" id="412755"/>
    <lineage>
        <taxon>unclassified sequences</taxon>
        <taxon>metagenomes</taxon>
        <taxon>ecological metagenomes</taxon>
    </lineage>
</organism>
<dbReference type="EMBL" id="LAZR01061953">
    <property type="protein sequence ID" value="KKK62522.1"/>
    <property type="molecule type" value="Genomic_DNA"/>
</dbReference>
<evidence type="ECO:0000313" key="1">
    <source>
        <dbReference type="EMBL" id="KKK62522.1"/>
    </source>
</evidence>
<protein>
    <submittedName>
        <fullName evidence="1">Uncharacterized protein</fullName>
    </submittedName>
</protein>
<comment type="caution">
    <text evidence="1">The sequence shown here is derived from an EMBL/GenBank/DDBJ whole genome shotgun (WGS) entry which is preliminary data.</text>
</comment>